<dbReference type="PROSITE" id="PS01227">
    <property type="entry name" value="UPF0012"/>
    <property type="match status" value="1"/>
</dbReference>
<dbReference type="InterPro" id="IPR001110">
    <property type="entry name" value="UPF0012_CS"/>
</dbReference>
<comment type="catalytic activity">
    <reaction evidence="4">
        <text>a monoamide of a dicarboxylate + H2O = a dicarboxylate + NH4(+)</text>
        <dbReference type="Rhea" id="RHEA:11716"/>
        <dbReference type="ChEBI" id="CHEBI:15377"/>
        <dbReference type="ChEBI" id="CHEBI:28938"/>
        <dbReference type="ChEBI" id="CHEBI:28965"/>
        <dbReference type="ChEBI" id="CHEBI:77450"/>
        <dbReference type="EC" id="3.5.1.3"/>
    </reaction>
</comment>
<organism evidence="7 8">
    <name type="scientific">Geofilum rubicundum JCM 15548</name>
    <dbReference type="NCBI Taxonomy" id="1236989"/>
    <lineage>
        <taxon>Bacteria</taxon>
        <taxon>Pseudomonadati</taxon>
        <taxon>Bacteroidota</taxon>
        <taxon>Bacteroidia</taxon>
        <taxon>Marinilabiliales</taxon>
        <taxon>Marinilabiliaceae</taxon>
        <taxon>Geofilum</taxon>
    </lineage>
</organism>
<dbReference type="PROSITE" id="PS50263">
    <property type="entry name" value="CN_HYDROLASE"/>
    <property type="match status" value="1"/>
</dbReference>
<protein>
    <recommendedName>
        <fullName evidence="5">Omega-amidase YafV</fullName>
        <ecNumber evidence="3">3.5.1.3</ecNumber>
    </recommendedName>
</protein>
<dbReference type="EMBL" id="BAZW01000021">
    <property type="protein sequence ID" value="GAO30330.1"/>
    <property type="molecule type" value="Genomic_DNA"/>
</dbReference>
<reference evidence="7 8" key="1">
    <citation type="journal article" date="2015" name="Microbes Environ.">
        <title>Distribution and evolution of nitrogen fixation genes in the phylum bacteroidetes.</title>
        <authorList>
            <person name="Inoue J."/>
            <person name="Oshima K."/>
            <person name="Suda W."/>
            <person name="Sakamoto M."/>
            <person name="Iino T."/>
            <person name="Noda S."/>
            <person name="Hongoh Y."/>
            <person name="Hattori M."/>
            <person name="Ohkuma M."/>
        </authorList>
    </citation>
    <scope>NUCLEOTIDE SEQUENCE [LARGE SCALE GENOMIC DNA]</scope>
    <source>
        <strain evidence="7">JCM 15548</strain>
    </source>
</reference>
<evidence type="ECO:0000256" key="5">
    <source>
        <dbReference type="ARBA" id="ARBA00072139"/>
    </source>
</evidence>
<gene>
    <name evidence="7" type="ORF">JCM15548_12593</name>
</gene>
<dbReference type="NCBIfam" id="NF007757">
    <property type="entry name" value="PRK10438.1"/>
    <property type="match status" value="1"/>
</dbReference>
<dbReference type="PANTHER" id="PTHR47799">
    <property type="entry name" value="OMEGA-AMIDASE YAFV"/>
    <property type="match status" value="1"/>
</dbReference>
<dbReference type="GO" id="GO:0106008">
    <property type="term" value="F:2-oxoglutaramate amidase activity"/>
    <property type="evidence" value="ECO:0007669"/>
    <property type="project" value="TreeGrafter"/>
</dbReference>
<dbReference type="EC" id="3.5.1.3" evidence="3"/>
<dbReference type="InterPro" id="IPR003010">
    <property type="entry name" value="C-N_Hydrolase"/>
</dbReference>
<dbReference type="PANTHER" id="PTHR47799:SF1">
    <property type="entry name" value="OMEGA-AMIDASE YAFV"/>
    <property type="match status" value="1"/>
</dbReference>
<evidence type="ECO:0000259" key="6">
    <source>
        <dbReference type="PROSITE" id="PS50263"/>
    </source>
</evidence>
<dbReference type="FunFam" id="3.60.110.10:FF:000004">
    <property type="entry name" value="Carbon-nitrogen hydrolase"/>
    <property type="match status" value="1"/>
</dbReference>
<dbReference type="Gene3D" id="3.60.110.10">
    <property type="entry name" value="Carbon-nitrogen hydrolase"/>
    <property type="match status" value="1"/>
</dbReference>
<dbReference type="AlphaFoldDB" id="A0A0E9LZM9"/>
<dbReference type="SUPFAM" id="SSF56317">
    <property type="entry name" value="Carbon-nitrogen hydrolase"/>
    <property type="match status" value="1"/>
</dbReference>
<dbReference type="InterPro" id="IPR036526">
    <property type="entry name" value="C-N_Hydrolase_sf"/>
</dbReference>
<keyword evidence="8" id="KW-1185">Reference proteome</keyword>
<dbReference type="OrthoDB" id="9811121at2"/>
<evidence type="ECO:0000256" key="1">
    <source>
        <dbReference type="ARBA" id="ARBA00010613"/>
    </source>
</evidence>
<comment type="caution">
    <text evidence="7">The sequence shown here is derived from an EMBL/GenBank/DDBJ whole genome shotgun (WGS) entry which is preliminary data.</text>
</comment>
<keyword evidence="2" id="KW-0378">Hydrolase</keyword>
<dbReference type="GO" id="GO:0050152">
    <property type="term" value="F:omega-amidase activity"/>
    <property type="evidence" value="ECO:0007669"/>
    <property type="project" value="UniProtKB-EC"/>
</dbReference>
<name>A0A0E9LZM9_9BACT</name>
<evidence type="ECO:0000256" key="2">
    <source>
        <dbReference type="ARBA" id="ARBA00022801"/>
    </source>
</evidence>
<dbReference type="RefSeq" id="WP_062125218.1">
    <property type="nucleotide sequence ID" value="NZ_BAZW01000021.1"/>
</dbReference>
<feature type="domain" description="CN hydrolase" evidence="6">
    <location>
        <begin position="5"/>
        <end position="237"/>
    </location>
</feature>
<sequence length="260" mass="30523">MLDELKLSLVQFDIAWEDMEVNFHKVSEMLENDHFNSGLIILPEMFNSGFTMRPERIASDETNRRVINWMKEMAHKHEATILGSMAYHEEGRYYNRFLAVEPNGHLTSYNKRHLFRMTGEQNVYEKGEDRVIIQVGKWRVALFVCYDLRFPVWSRNLKEYDMAVYVANWPHKRREVWQTLLKARAIENQCYVVGVNRVGKSPSEYYSGQTMLIDYQGAVLNEAADNIEVVVTGMVNLNDLEAFRTTFPAWMDADQFNFLP</sequence>
<evidence type="ECO:0000313" key="7">
    <source>
        <dbReference type="EMBL" id="GAO30330.1"/>
    </source>
</evidence>
<evidence type="ECO:0000256" key="4">
    <source>
        <dbReference type="ARBA" id="ARBA00052904"/>
    </source>
</evidence>
<comment type="similarity">
    <text evidence="1">Belongs to the carbon-nitrogen hydrolase superfamily. NIT1/NIT2 family.</text>
</comment>
<dbReference type="Pfam" id="PF00795">
    <property type="entry name" value="CN_hydrolase"/>
    <property type="match status" value="1"/>
</dbReference>
<dbReference type="STRING" id="1236989.JCM15548_12593"/>
<proteinExistence type="inferred from homology"/>
<dbReference type="Proteomes" id="UP000032900">
    <property type="component" value="Unassembled WGS sequence"/>
</dbReference>
<dbReference type="InterPro" id="IPR052737">
    <property type="entry name" value="Omega-amidase_YafV"/>
</dbReference>
<evidence type="ECO:0000256" key="3">
    <source>
        <dbReference type="ARBA" id="ARBA00039118"/>
    </source>
</evidence>
<evidence type="ECO:0000313" key="8">
    <source>
        <dbReference type="Proteomes" id="UP000032900"/>
    </source>
</evidence>
<accession>A0A0E9LZM9</accession>